<evidence type="ECO:0000313" key="1">
    <source>
        <dbReference type="EMBL" id="GBM43311.1"/>
    </source>
</evidence>
<accession>A0A4Y2FQ90</accession>
<dbReference type="Proteomes" id="UP000499080">
    <property type="component" value="Unassembled WGS sequence"/>
</dbReference>
<organism evidence="1 3">
    <name type="scientific">Araneus ventricosus</name>
    <name type="common">Orbweaver spider</name>
    <name type="synonym">Epeira ventricosa</name>
    <dbReference type="NCBI Taxonomy" id="182803"/>
    <lineage>
        <taxon>Eukaryota</taxon>
        <taxon>Metazoa</taxon>
        <taxon>Ecdysozoa</taxon>
        <taxon>Arthropoda</taxon>
        <taxon>Chelicerata</taxon>
        <taxon>Arachnida</taxon>
        <taxon>Araneae</taxon>
        <taxon>Araneomorphae</taxon>
        <taxon>Entelegynae</taxon>
        <taxon>Araneoidea</taxon>
        <taxon>Araneidae</taxon>
        <taxon>Araneus</taxon>
    </lineage>
</organism>
<dbReference type="EMBL" id="BGPR01174861">
    <property type="protein sequence ID" value="GBM43359.1"/>
    <property type="molecule type" value="Genomic_DNA"/>
</dbReference>
<dbReference type="EMBL" id="BGPR01174846">
    <property type="protein sequence ID" value="GBM43311.1"/>
    <property type="molecule type" value="Genomic_DNA"/>
</dbReference>
<reference evidence="1 3" key="1">
    <citation type="journal article" date="2019" name="Sci. Rep.">
        <title>Orb-weaving spider Araneus ventricosus genome elucidates the spidroin gene catalogue.</title>
        <authorList>
            <person name="Kono N."/>
            <person name="Nakamura H."/>
            <person name="Ohtoshi R."/>
            <person name="Moran D.A.P."/>
            <person name="Shinohara A."/>
            <person name="Yoshida Y."/>
            <person name="Fujiwara M."/>
            <person name="Mori M."/>
            <person name="Tomita M."/>
            <person name="Arakawa K."/>
        </authorList>
    </citation>
    <scope>NUCLEOTIDE SEQUENCE [LARGE SCALE GENOMIC DNA]</scope>
</reference>
<name>A0A4Y2FQ90_ARAVE</name>
<dbReference type="AlphaFoldDB" id="A0A4Y2FQ90"/>
<evidence type="ECO:0000313" key="3">
    <source>
        <dbReference type="Proteomes" id="UP000499080"/>
    </source>
</evidence>
<keyword evidence="3" id="KW-1185">Reference proteome</keyword>
<proteinExistence type="predicted"/>
<sequence length="103" mass="11989">MVAWEYGNFRRDTDDDLFCIIVPMPLRVIHVGRSNCWKNSEMDCDQKRRWCLLSMVTLGDIQTMIHSALLFLFLKQLSLLADEIVGRIRKRDCDRKEDGGLGV</sequence>
<gene>
    <name evidence="2" type="ORF">AVEN_132040_1</name>
    <name evidence="1" type="ORF">AVEN_47765_1</name>
</gene>
<comment type="caution">
    <text evidence="1">The sequence shown here is derived from an EMBL/GenBank/DDBJ whole genome shotgun (WGS) entry which is preliminary data.</text>
</comment>
<evidence type="ECO:0000313" key="2">
    <source>
        <dbReference type="EMBL" id="GBM43359.1"/>
    </source>
</evidence>
<protein>
    <submittedName>
        <fullName evidence="1">Uncharacterized protein</fullName>
    </submittedName>
</protein>